<evidence type="ECO:0000256" key="8">
    <source>
        <dbReference type="ARBA" id="ARBA00022963"/>
    </source>
</evidence>
<dbReference type="PROSITE" id="PS50008">
    <property type="entry name" value="PIPLC_Y_DOMAIN"/>
    <property type="match status" value="1"/>
</dbReference>
<dbReference type="InterPro" id="IPR000008">
    <property type="entry name" value="C2_dom"/>
</dbReference>
<dbReference type="Gene3D" id="3.20.20.190">
    <property type="entry name" value="Phosphatidylinositol (PI) phosphodiesterase"/>
    <property type="match status" value="1"/>
</dbReference>
<dbReference type="Gene3D" id="1.10.238.10">
    <property type="entry name" value="EF-hand"/>
    <property type="match status" value="2"/>
</dbReference>
<dbReference type="FunFam" id="3.20.20.190:FF:000084">
    <property type="match status" value="1"/>
</dbReference>
<dbReference type="Pfam" id="PF09279">
    <property type="entry name" value="EF-hand_like"/>
    <property type="match status" value="1"/>
</dbReference>
<name>A0AAW0PMA4_9GOBI</name>
<dbReference type="GO" id="GO:0005509">
    <property type="term" value="F:calcium ion binding"/>
    <property type="evidence" value="ECO:0007669"/>
    <property type="project" value="InterPro"/>
</dbReference>
<feature type="region of interest" description="Disordered" evidence="13">
    <location>
        <begin position="405"/>
        <end position="486"/>
    </location>
</feature>
<keyword evidence="6 12" id="KW-0378">Hydrolase</keyword>
<reference evidence="18" key="1">
    <citation type="submission" date="2024-04" db="EMBL/GenBank/DDBJ databases">
        <title>Salinicola lusitanus LLJ914,a marine bacterium isolated from the Okinawa Trough.</title>
        <authorList>
            <person name="Li J."/>
        </authorList>
    </citation>
    <scope>NUCLEOTIDE SEQUENCE [LARGE SCALE GENOMIC DNA]</scope>
</reference>
<dbReference type="FunFam" id="2.60.40.150:FF:000058">
    <property type="entry name" value="Phosphoinositide phospholipase C"/>
    <property type="match status" value="1"/>
</dbReference>
<keyword evidence="4" id="KW-0963">Cytoplasm</keyword>
<evidence type="ECO:0000313" key="17">
    <source>
        <dbReference type="EMBL" id="KAK7929789.1"/>
    </source>
</evidence>
<dbReference type="GO" id="GO:0035556">
    <property type="term" value="P:intracellular signal transduction"/>
    <property type="evidence" value="ECO:0007669"/>
    <property type="project" value="InterPro"/>
</dbReference>
<keyword evidence="8 12" id="KW-0442">Lipid degradation</keyword>
<dbReference type="InterPro" id="IPR001711">
    <property type="entry name" value="PLipase_C_Pinositol-sp_Y"/>
</dbReference>
<comment type="catalytic activity">
    <reaction evidence="11">
        <text>a 1,2-diacyl-sn-glycero-3-phospho-(1D-myo-inositol-4,5-bisphosphate) + H2O = 1D-myo-inositol 1,4,5-trisphosphate + a 1,2-diacyl-sn-glycerol + H(+)</text>
        <dbReference type="Rhea" id="RHEA:33179"/>
        <dbReference type="ChEBI" id="CHEBI:15377"/>
        <dbReference type="ChEBI" id="CHEBI:15378"/>
        <dbReference type="ChEBI" id="CHEBI:17815"/>
        <dbReference type="ChEBI" id="CHEBI:58456"/>
        <dbReference type="ChEBI" id="CHEBI:203600"/>
        <dbReference type="EC" id="3.1.4.11"/>
    </reaction>
    <physiologicalReaction direction="left-to-right" evidence="11">
        <dbReference type="Rhea" id="RHEA:33180"/>
    </physiologicalReaction>
</comment>
<dbReference type="Gene3D" id="2.30.29.30">
    <property type="entry name" value="Pleckstrin-homology domain (PH domain)/Phosphotyrosine-binding domain (PTB)"/>
    <property type="match status" value="1"/>
</dbReference>
<evidence type="ECO:0000256" key="10">
    <source>
        <dbReference type="ARBA" id="ARBA00023224"/>
    </source>
</evidence>
<dbReference type="InterPro" id="IPR011992">
    <property type="entry name" value="EF-hand-dom_pair"/>
</dbReference>
<evidence type="ECO:0000256" key="1">
    <source>
        <dbReference type="ARBA" id="ARBA00001913"/>
    </source>
</evidence>
<comment type="caution">
    <text evidence="17">The sequence shown here is derived from an EMBL/GenBank/DDBJ whole genome shotgun (WGS) entry which is preliminary data.</text>
</comment>
<dbReference type="GO" id="GO:0004435">
    <property type="term" value="F:phosphatidylinositol-4,5-bisphosphate phospholipase C activity"/>
    <property type="evidence" value="ECO:0007669"/>
    <property type="project" value="UniProtKB-EC"/>
</dbReference>
<organism evidence="17 18">
    <name type="scientific">Mugilogobius chulae</name>
    <name type="common">yellowstripe goby</name>
    <dbReference type="NCBI Taxonomy" id="88201"/>
    <lineage>
        <taxon>Eukaryota</taxon>
        <taxon>Metazoa</taxon>
        <taxon>Chordata</taxon>
        <taxon>Craniata</taxon>
        <taxon>Vertebrata</taxon>
        <taxon>Euteleostomi</taxon>
        <taxon>Actinopterygii</taxon>
        <taxon>Neopterygii</taxon>
        <taxon>Teleostei</taxon>
        <taxon>Neoteleostei</taxon>
        <taxon>Acanthomorphata</taxon>
        <taxon>Gobiaria</taxon>
        <taxon>Gobiiformes</taxon>
        <taxon>Gobioidei</taxon>
        <taxon>Gobiidae</taxon>
        <taxon>Gobionellinae</taxon>
        <taxon>Mugilogobius</taxon>
    </lineage>
</organism>
<dbReference type="GO" id="GO:0005886">
    <property type="term" value="C:plasma membrane"/>
    <property type="evidence" value="ECO:0007669"/>
    <property type="project" value="TreeGrafter"/>
</dbReference>
<evidence type="ECO:0000259" key="16">
    <source>
        <dbReference type="PROSITE" id="PS50222"/>
    </source>
</evidence>
<sequence length="774" mass="89316">MSLNCIKSNLRTEQKHENGLTRVRSFEKEAQENGKRLGLDGDPDLQFLLGGESLVKIRSSSWKRRRKYKLKEDCKTMWHESKKIFRRKQTFSLYDVDSEKLGPDGGGSRKSKQWVNSLEKVMKNLNNLSPQQKSEHWLISCMHEADKNHDDKMTLDELKNFLQRINIGVSDIHAEALFKECDKSKTGALEDSEIKLFYDRLTQRQEINMSVGDLQNFLLEEQVEQATTDDALRLIEKYERDETAKKQKRMTKDGFLMYLQGEEGSILNPKHKEVYQDMTQPLSHYYISSSHNTYLQGHQISGPSSVEAYINVLMKGCRCVELDCYDGPDEEPEVYHACHGAALTSKVLFKDVITVIKKYAFKTSQYPVILSLENHCSMSTSFPSPQELKGKFLVKGKRYKVDTSFIGPEDEDEDSGVSEEDEAAEVKAKGQIEGQVQGRSRSRWKGRSRSRTRKGRFRGRSRKGRFRGRSRKGRFGGRLKGRTRSTGRLKSSLGSRFVNYIIYRAKMKLAKKFSDIIVYCHSVHFHSFKHAKDNHSFYEMPSITESKAFDLAKTSGTDFMHHNMEKLCRIYPEWSRMNSSNYNPVPMWNVGCQIVALNFQTPCTEMDLYQGRFLPNGSCGYILKPEFLRDPDSQFDPKGPWLKKKTLHIMVISAQQLPKVNKEKLNSIVDPLVRMEIYGVPEDIMSQETEYILDNGFNPSWNKKFEFPIHVPELAMLRFVVEDYDQYSSNDFVGQFCLPLSSVQNGFRHVPLLTETGDLIPCARLFVHLMLVDD</sequence>
<dbReference type="PROSITE" id="PS50222">
    <property type="entry name" value="EF_HAND_2"/>
    <property type="match status" value="1"/>
</dbReference>
<keyword evidence="7" id="KW-0106">Calcium</keyword>
<dbReference type="SMART" id="SM00239">
    <property type="entry name" value="C2"/>
    <property type="match status" value="1"/>
</dbReference>
<evidence type="ECO:0000256" key="11">
    <source>
        <dbReference type="ARBA" id="ARBA00023674"/>
    </source>
</evidence>
<dbReference type="PROSITE" id="PS50004">
    <property type="entry name" value="C2"/>
    <property type="match status" value="1"/>
</dbReference>
<keyword evidence="5" id="KW-0479">Metal-binding</keyword>
<dbReference type="PROSITE" id="PS00018">
    <property type="entry name" value="EF_HAND_1"/>
    <property type="match status" value="2"/>
</dbReference>
<evidence type="ECO:0000256" key="12">
    <source>
        <dbReference type="RuleBase" id="RU361133"/>
    </source>
</evidence>
<evidence type="ECO:0000313" key="18">
    <source>
        <dbReference type="Proteomes" id="UP001460270"/>
    </source>
</evidence>
<dbReference type="InterPro" id="IPR002048">
    <property type="entry name" value="EF_hand_dom"/>
</dbReference>
<evidence type="ECO:0000256" key="4">
    <source>
        <dbReference type="ARBA" id="ARBA00022490"/>
    </source>
</evidence>
<evidence type="ECO:0000256" key="2">
    <source>
        <dbReference type="ARBA" id="ARBA00004496"/>
    </source>
</evidence>
<feature type="domain" description="PI-PLC Y-box" evidence="15">
    <location>
        <begin position="513"/>
        <end position="629"/>
    </location>
</feature>
<dbReference type="CDD" id="cd00275">
    <property type="entry name" value="C2_PLC_like"/>
    <property type="match status" value="1"/>
</dbReference>
<dbReference type="AlphaFoldDB" id="A0AAW0PMA4"/>
<dbReference type="Proteomes" id="UP001460270">
    <property type="component" value="Unassembled WGS sequence"/>
</dbReference>
<dbReference type="PANTHER" id="PTHR10336:SF210">
    <property type="entry name" value="1-PHOSPHATIDYLINOSITOL 4,5-BISPHOSPHATE PHOSPHODIESTERASE DELTA-1"/>
    <property type="match status" value="1"/>
</dbReference>
<feature type="compositionally biased region" description="Basic residues" evidence="13">
    <location>
        <begin position="440"/>
        <end position="486"/>
    </location>
</feature>
<dbReference type="InterPro" id="IPR017946">
    <property type="entry name" value="PLC-like_Pdiesterase_TIM-brl"/>
</dbReference>
<dbReference type="PANTHER" id="PTHR10336">
    <property type="entry name" value="PHOSPHOINOSITIDE-SPECIFIC PHOSPHOLIPASE C FAMILY PROTEIN"/>
    <property type="match status" value="1"/>
</dbReference>
<dbReference type="PRINTS" id="PR00390">
    <property type="entry name" value="PHPHLIPASEC"/>
</dbReference>
<dbReference type="FunFam" id="1.10.238.10:FF:000005">
    <property type="entry name" value="Phosphoinositide phospholipase C"/>
    <property type="match status" value="1"/>
</dbReference>
<dbReference type="SUPFAM" id="SSF47473">
    <property type="entry name" value="EF-hand"/>
    <property type="match status" value="1"/>
</dbReference>
<evidence type="ECO:0000256" key="13">
    <source>
        <dbReference type="SAM" id="MobiDB-lite"/>
    </source>
</evidence>
<protein>
    <recommendedName>
        <fullName evidence="3 12">Phosphoinositide phospholipase C</fullName>
        <ecNumber evidence="3 12">3.1.4.11</ecNumber>
    </recommendedName>
</protein>
<evidence type="ECO:0000256" key="6">
    <source>
        <dbReference type="ARBA" id="ARBA00022801"/>
    </source>
</evidence>
<keyword evidence="10" id="KW-0807">Transducer</keyword>
<evidence type="ECO:0000259" key="15">
    <source>
        <dbReference type="PROSITE" id="PS50008"/>
    </source>
</evidence>
<dbReference type="InterPro" id="IPR000909">
    <property type="entry name" value="PLipase_C_PInositol-sp_X_dom"/>
</dbReference>
<evidence type="ECO:0000259" key="14">
    <source>
        <dbReference type="PROSITE" id="PS50004"/>
    </source>
</evidence>
<dbReference type="SUPFAM" id="SSF51695">
    <property type="entry name" value="PLC-like phosphodiesterases"/>
    <property type="match status" value="1"/>
</dbReference>
<evidence type="ECO:0000256" key="5">
    <source>
        <dbReference type="ARBA" id="ARBA00022723"/>
    </source>
</evidence>
<dbReference type="SUPFAM" id="SSF49562">
    <property type="entry name" value="C2 domain (Calcium/lipid-binding domain, CaLB)"/>
    <property type="match status" value="1"/>
</dbReference>
<feature type="domain" description="C2" evidence="14">
    <location>
        <begin position="629"/>
        <end position="754"/>
    </location>
</feature>
<dbReference type="InterPro" id="IPR001192">
    <property type="entry name" value="PI-PLC_fam"/>
</dbReference>
<dbReference type="Pfam" id="PF00168">
    <property type="entry name" value="C2"/>
    <property type="match status" value="1"/>
</dbReference>
<dbReference type="SMART" id="SM00148">
    <property type="entry name" value="PLCXc"/>
    <property type="match status" value="1"/>
</dbReference>
<evidence type="ECO:0000256" key="3">
    <source>
        <dbReference type="ARBA" id="ARBA00012368"/>
    </source>
</evidence>
<dbReference type="InterPro" id="IPR018247">
    <property type="entry name" value="EF_Hand_1_Ca_BS"/>
</dbReference>
<dbReference type="GO" id="GO:0016042">
    <property type="term" value="P:lipid catabolic process"/>
    <property type="evidence" value="ECO:0007669"/>
    <property type="project" value="UniProtKB-KW"/>
</dbReference>
<dbReference type="Pfam" id="PF00388">
    <property type="entry name" value="PI-PLC-X"/>
    <property type="match status" value="1"/>
</dbReference>
<accession>A0AAW0PMA4</accession>
<dbReference type="EMBL" id="JBBPFD010000004">
    <property type="protein sequence ID" value="KAK7929789.1"/>
    <property type="molecule type" value="Genomic_DNA"/>
</dbReference>
<comment type="subcellular location">
    <subcellularLocation>
        <location evidence="2">Cytoplasm</location>
    </subcellularLocation>
</comment>
<comment type="cofactor">
    <cofactor evidence="1">
        <name>Ca(2+)</name>
        <dbReference type="ChEBI" id="CHEBI:29108"/>
    </cofactor>
</comment>
<evidence type="ECO:0000256" key="9">
    <source>
        <dbReference type="ARBA" id="ARBA00023098"/>
    </source>
</evidence>
<feature type="domain" description="EF-hand" evidence="16">
    <location>
        <begin position="133"/>
        <end position="168"/>
    </location>
</feature>
<dbReference type="GO" id="GO:0005737">
    <property type="term" value="C:cytoplasm"/>
    <property type="evidence" value="ECO:0007669"/>
    <property type="project" value="UniProtKB-SubCell"/>
</dbReference>
<feature type="compositionally biased region" description="Acidic residues" evidence="13">
    <location>
        <begin position="408"/>
        <end position="423"/>
    </location>
</feature>
<gene>
    <name evidence="17" type="ORF">WMY93_006184</name>
</gene>
<keyword evidence="9 12" id="KW-0443">Lipid metabolism</keyword>
<dbReference type="SMART" id="SM00149">
    <property type="entry name" value="PLCYc"/>
    <property type="match status" value="1"/>
</dbReference>
<dbReference type="Pfam" id="PF00387">
    <property type="entry name" value="PI-PLC-Y"/>
    <property type="match status" value="1"/>
</dbReference>
<dbReference type="EC" id="3.1.4.11" evidence="3 12"/>
<keyword evidence="18" id="KW-1185">Reference proteome</keyword>
<dbReference type="InterPro" id="IPR011993">
    <property type="entry name" value="PH-like_dom_sf"/>
</dbReference>
<dbReference type="InterPro" id="IPR035892">
    <property type="entry name" value="C2_domain_sf"/>
</dbReference>
<evidence type="ECO:0000256" key="7">
    <source>
        <dbReference type="ARBA" id="ARBA00022837"/>
    </source>
</evidence>
<dbReference type="PROSITE" id="PS50007">
    <property type="entry name" value="PIPLC_X_DOMAIN"/>
    <property type="match status" value="1"/>
</dbReference>
<dbReference type="InterPro" id="IPR015359">
    <property type="entry name" value="PLC_EF-hand-like"/>
</dbReference>
<proteinExistence type="predicted"/>
<dbReference type="Gene3D" id="2.60.40.150">
    <property type="entry name" value="C2 domain"/>
    <property type="match status" value="1"/>
</dbReference>